<feature type="domain" description="DUF5655" evidence="1">
    <location>
        <begin position="14"/>
        <end position="127"/>
    </location>
</feature>
<sequence>MQDKVQSDVTAQIADFFASAPDLLSLYCTLEPQLFALGDVTRKLQKTQISFSAHRAFAWVWLPIHKVKGRPERYFILSFCLNRQLSSPRITESLEPYPGRWMHHLILTAPEEIDEVLLEWLREAYNFGLR</sequence>
<dbReference type="RefSeq" id="WP_092591287.1">
    <property type="nucleotide sequence ID" value="NZ_FMWL01000010.1"/>
</dbReference>
<protein>
    <recommendedName>
        <fullName evidence="1">DUF5655 domain-containing protein</fullName>
    </recommendedName>
</protein>
<proteinExistence type="predicted"/>
<gene>
    <name evidence="2" type="ORF">SAMN03080599_02126</name>
</gene>
<reference evidence="2 3" key="1">
    <citation type="submission" date="2016-10" db="EMBL/GenBank/DDBJ databases">
        <authorList>
            <person name="de Groot N.N."/>
        </authorList>
    </citation>
    <scope>NUCLEOTIDE SEQUENCE [LARGE SCALE GENOMIC DNA]</scope>
    <source>
        <strain evidence="2 3">DSM 2784</strain>
    </source>
</reference>
<dbReference type="STRING" id="1120920.SAMN03080599_02126"/>
<dbReference type="InterPro" id="IPR043714">
    <property type="entry name" value="DUF5655"/>
</dbReference>
<dbReference type="Pfam" id="PF18899">
    <property type="entry name" value="DUF5655"/>
    <property type="match status" value="1"/>
</dbReference>
<dbReference type="Proteomes" id="UP000199208">
    <property type="component" value="Unassembled WGS sequence"/>
</dbReference>
<evidence type="ECO:0000313" key="3">
    <source>
        <dbReference type="Proteomes" id="UP000199208"/>
    </source>
</evidence>
<name>A0A1G5S3L5_9FIRM</name>
<accession>A0A1G5S3L5</accession>
<organism evidence="2 3">
    <name type="scientific">Acidaminobacter hydrogenoformans DSM 2784</name>
    <dbReference type="NCBI Taxonomy" id="1120920"/>
    <lineage>
        <taxon>Bacteria</taxon>
        <taxon>Bacillati</taxon>
        <taxon>Bacillota</taxon>
        <taxon>Clostridia</taxon>
        <taxon>Peptostreptococcales</taxon>
        <taxon>Acidaminobacteraceae</taxon>
        <taxon>Acidaminobacter</taxon>
    </lineage>
</organism>
<dbReference type="AlphaFoldDB" id="A0A1G5S3L5"/>
<dbReference type="EMBL" id="FMWL01000010">
    <property type="protein sequence ID" value="SCZ80149.1"/>
    <property type="molecule type" value="Genomic_DNA"/>
</dbReference>
<dbReference type="OrthoDB" id="2167627at2"/>
<evidence type="ECO:0000259" key="1">
    <source>
        <dbReference type="Pfam" id="PF18899"/>
    </source>
</evidence>
<keyword evidence="3" id="KW-1185">Reference proteome</keyword>
<evidence type="ECO:0000313" key="2">
    <source>
        <dbReference type="EMBL" id="SCZ80149.1"/>
    </source>
</evidence>